<keyword evidence="4 7" id="KW-0812">Transmembrane</keyword>
<keyword evidence="12" id="KW-1185">Reference proteome</keyword>
<comment type="function">
    <text evidence="7">Mechanosensitive channel that participates in the regulation of osmotic pressure changes within the cell, opening in response to stretch forces in the membrane lipid bilayer, without the need for other proteins. Contributes to normal resistance to hypoosmotic shock. Forms an ion channel of 1.0 nanosiemens conductance with a slight preference for anions.</text>
</comment>
<comment type="subunit">
    <text evidence="7">Homoheptamer.</text>
</comment>
<evidence type="ECO:0000259" key="10">
    <source>
        <dbReference type="PROSITE" id="PS50914"/>
    </source>
</evidence>
<proteinExistence type="inferred from homology"/>
<dbReference type="EMBL" id="NPZB01000002">
    <property type="protein sequence ID" value="PNS07776.1"/>
    <property type="molecule type" value="Genomic_DNA"/>
</dbReference>
<keyword evidence="7" id="KW-0997">Cell inner membrane</keyword>
<dbReference type="GO" id="GO:0008381">
    <property type="term" value="F:mechanosensitive monoatomic ion channel activity"/>
    <property type="evidence" value="ECO:0007669"/>
    <property type="project" value="InterPro"/>
</dbReference>
<feature type="chain" id="PRO_5014406010" description="Small-conductance mechanosensitive channel" evidence="9">
    <location>
        <begin position="25"/>
        <end position="423"/>
    </location>
</feature>
<evidence type="ECO:0000256" key="8">
    <source>
        <dbReference type="SAM" id="MobiDB-lite"/>
    </source>
</evidence>
<evidence type="ECO:0000256" key="9">
    <source>
        <dbReference type="SAM" id="SignalP"/>
    </source>
</evidence>
<keyword evidence="7" id="KW-0813">Transport</keyword>
<dbReference type="PROSITE" id="PS50914">
    <property type="entry name" value="BON"/>
    <property type="match status" value="1"/>
</dbReference>
<dbReference type="InterPro" id="IPR045275">
    <property type="entry name" value="MscS_archaea/bacteria_type"/>
</dbReference>
<evidence type="ECO:0000256" key="7">
    <source>
        <dbReference type="RuleBase" id="RU369025"/>
    </source>
</evidence>
<dbReference type="InterPro" id="IPR011066">
    <property type="entry name" value="MscS_channel_C_sf"/>
</dbReference>
<dbReference type="Gene3D" id="3.30.70.100">
    <property type="match status" value="1"/>
</dbReference>
<keyword evidence="9" id="KW-0732">Signal</keyword>
<evidence type="ECO:0000256" key="2">
    <source>
        <dbReference type="ARBA" id="ARBA00008017"/>
    </source>
</evidence>
<dbReference type="SUPFAM" id="SSF50182">
    <property type="entry name" value="Sm-like ribonucleoproteins"/>
    <property type="match status" value="1"/>
</dbReference>
<feature type="region of interest" description="Disordered" evidence="8">
    <location>
        <begin position="376"/>
        <end position="423"/>
    </location>
</feature>
<feature type="signal peptide" evidence="9">
    <location>
        <begin position="1"/>
        <end position="24"/>
    </location>
</feature>
<feature type="transmembrane region" description="Helical" evidence="7">
    <location>
        <begin position="159"/>
        <end position="179"/>
    </location>
</feature>
<keyword evidence="5 7" id="KW-1133">Transmembrane helix</keyword>
<reference evidence="11 12" key="1">
    <citation type="submission" date="2017-08" db="EMBL/GenBank/DDBJ databases">
        <title>Lysobacter sylvestris genome.</title>
        <authorList>
            <person name="Zhang D.-C."/>
            <person name="Albuquerque L."/>
            <person name="Franca L."/>
            <person name="Froufe H.J.C."/>
            <person name="Barroso C."/>
            <person name="Egas C."/>
            <person name="Da Costa M."/>
            <person name="Margesin R."/>
        </authorList>
    </citation>
    <scope>NUCLEOTIDE SEQUENCE [LARGE SCALE GENOMIC DNA]</scope>
    <source>
        <strain evidence="11 12">AM20-91</strain>
    </source>
</reference>
<dbReference type="SUPFAM" id="SSF82861">
    <property type="entry name" value="Mechanosensitive channel protein MscS (YggB), transmembrane region"/>
    <property type="match status" value="1"/>
</dbReference>
<dbReference type="InterPro" id="IPR007055">
    <property type="entry name" value="BON_dom"/>
</dbReference>
<dbReference type="Proteomes" id="UP000236220">
    <property type="component" value="Unassembled WGS sequence"/>
</dbReference>
<organism evidence="11 12">
    <name type="scientific">Solilutibacter silvestris</name>
    <dbReference type="NCBI Taxonomy" id="1645665"/>
    <lineage>
        <taxon>Bacteria</taxon>
        <taxon>Pseudomonadati</taxon>
        <taxon>Pseudomonadota</taxon>
        <taxon>Gammaproteobacteria</taxon>
        <taxon>Lysobacterales</taxon>
        <taxon>Lysobacteraceae</taxon>
        <taxon>Solilutibacter</taxon>
    </lineage>
</organism>
<keyword evidence="7" id="KW-0406">Ion transport</keyword>
<evidence type="ECO:0000256" key="1">
    <source>
        <dbReference type="ARBA" id="ARBA00004651"/>
    </source>
</evidence>
<feature type="domain" description="BON" evidence="10">
    <location>
        <begin position="29"/>
        <end position="95"/>
    </location>
</feature>
<dbReference type="Pfam" id="PF04972">
    <property type="entry name" value="BON"/>
    <property type="match status" value="1"/>
</dbReference>
<evidence type="ECO:0000256" key="6">
    <source>
        <dbReference type="ARBA" id="ARBA00023136"/>
    </source>
</evidence>
<dbReference type="Gene3D" id="3.30.1340.30">
    <property type="match status" value="1"/>
</dbReference>
<dbReference type="Gene3D" id="1.10.287.1260">
    <property type="match status" value="1"/>
</dbReference>
<dbReference type="InterPro" id="IPR006685">
    <property type="entry name" value="MscS_channel_2nd"/>
</dbReference>
<comment type="subcellular location">
    <subcellularLocation>
        <location evidence="7">Cell inner membrane</location>
        <topology evidence="7">Multi-pass membrane protein</topology>
    </subcellularLocation>
    <subcellularLocation>
        <location evidence="1">Cell membrane</location>
        <topology evidence="1">Multi-pass membrane protein</topology>
    </subcellularLocation>
</comment>
<feature type="transmembrane region" description="Helical" evidence="7">
    <location>
        <begin position="185"/>
        <end position="204"/>
    </location>
</feature>
<comment type="caution">
    <text evidence="7">Lacks conserved residue(s) required for the propagation of feature annotation.</text>
</comment>
<keyword evidence="3" id="KW-1003">Cell membrane</keyword>
<gene>
    <name evidence="11" type="ORF">Lysil_1952</name>
</gene>
<evidence type="ECO:0000256" key="3">
    <source>
        <dbReference type="ARBA" id="ARBA00022475"/>
    </source>
</evidence>
<dbReference type="PANTHER" id="PTHR30221:SF1">
    <property type="entry name" value="SMALL-CONDUCTANCE MECHANOSENSITIVE CHANNEL"/>
    <property type="match status" value="1"/>
</dbReference>
<accession>A0A2K1PYA4</accession>
<dbReference type="SUPFAM" id="SSF82689">
    <property type="entry name" value="Mechanosensitive channel protein MscS (YggB), C-terminal domain"/>
    <property type="match status" value="1"/>
</dbReference>
<keyword evidence="7" id="KW-0407">Ion channel</keyword>
<feature type="transmembrane region" description="Helical" evidence="7">
    <location>
        <begin position="119"/>
        <end position="139"/>
    </location>
</feature>
<dbReference type="InterPro" id="IPR011014">
    <property type="entry name" value="MscS_channel_TM-2"/>
</dbReference>
<dbReference type="InterPro" id="IPR023408">
    <property type="entry name" value="MscS_beta-dom_sf"/>
</dbReference>
<dbReference type="Gene3D" id="2.30.30.60">
    <property type="match status" value="1"/>
</dbReference>
<dbReference type="InterPro" id="IPR010920">
    <property type="entry name" value="LSM_dom_sf"/>
</dbReference>
<sequence>MIDRLRTLAFLLATTFAAMAPALAQPVPDDATIQRKLAHQLQAREDLKQVSAQVTGGVATLNGQVVDTPQRQAAAEIATSVDGVRQVNNQIMLDPDLPVRIRAAVDELKGKLVRLVVNLPLLVLAILVIMFSVWLGGFISRRMQLVKRLSRHNPYMDGLVRNIVKTLVVLSGVLIALNLLGATSLVGAVLGSAGVVGLALGFAFKDIAENYISGILLSFRQPFSPGDLVRIDSSEGRVVALTSRVTVLMTADGLNLQLPNALVFKSVITNYTRNSRRRFDFITNVSTSSSWNDAMDLGIGAIRGVAGVLADPAPSAWIRDLSDSGATIQFAGWIDQANNDLAKTRSEAMRMVRRTLRGAGILPPSSVQQIQLVRSDGDAHPPPVAQEVQEKRDTSVDREMDASVQEARAEEIGSNLLNQAPPK</sequence>
<dbReference type="Pfam" id="PF00924">
    <property type="entry name" value="MS_channel_2nd"/>
    <property type="match status" value="1"/>
</dbReference>
<comment type="similarity">
    <text evidence="2 7">Belongs to the MscS (TC 1.A.23) family.</text>
</comment>
<evidence type="ECO:0000313" key="12">
    <source>
        <dbReference type="Proteomes" id="UP000236220"/>
    </source>
</evidence>
<protein>
    <recommendedName>
        <fullName evidence="7">Small-conductance mechanosensitive channel</fullName>
    </recommendedName>
</protein>
<evidence type="ECO:0000313" key="11">
    <source>
        <dbReference type="EMBL" id="PNS07776.1"/>
    </source>
</evidence>
<name>A0A2K1PYA4_9GAMM</name>
<dbReference type="PANTHER" id="PTHR30221">
    <property type="entry name" value="SMALL-CONDUCTANCE MECHANOSENSITIVE CHANNEL"/>
    <property type="match status" value="1"/>
</dbReference>
<evidence type="ECO:0000256" key="4">
    <source>
        <dbReference type="ARBA" id="ARBA00022692"/>
    </source>
</evidence>
<dbReference type="GO" id="GO:0005886">
    <property type="term" value="C:plasma membrane"/>
    <property type="evidence" value="ECO:0007669"/>
    <property type="project" value="UniProtKB-SubCell"/>
</dbReference>
<feature type="compositionally biased region" description="Basic and acidic residues" evidence="8">
    <location>
        <begin position="388"/>
        <end position="411"/>
    </location>
</feature>
<evidence type="ECO:0000256" key="5">
    <source>
        <dbReference type="ARBA" id="ARBA00022989"/>
    </source>
</evidence>
<dbReference type="RefSeq" id="WP_165782464.1">
    <property type="nucleotide sequence ID" value="NZ_NPZB01000002.1"/>
</dbReference>
<comment type="caution">
    <text evidence="11">The sequence shown here is derived from an EMBL/GenBank/DDBJ whole genome shotgun (WGS) entry which is preliminary data.</text>
</comment>
<keyword evidence="6 7" id="KW-0472">Membrane</keyword>
<dbReference type="AlphaFoldDB" id="A0A2K1PYA4"/>